<protein>
    <submittedName>
        <fullName evidence="1">Uncharacterized protein</fullName>
    </submittedName>
</protein>
<gene>
    <name evidence="1" type="ORF">RF11_12927</name>
</gene>
<dbReference type="Proteomes" id="UP000031668">
    <property type="component" value="Unassembled WGS sequence"/>
</dbReference>
<evidence type="ECO:0000313" key="2">
    <source>
        <dbReference type="Proteomes" id="UP000031668"/>
    </source>
</evidence>
<accession>A0A0C2IVH1</accession>
<organism evidence="1 2">
    <name type="scientific">Thelohanellus kitauei</name>
    <name type="common">Myxosporean</name>
    <dbReference type="NCBI Taxonomy" id="669202"/>
    <lineage>
        <taxon>Eukaryota</taxon>
        <taxon>Metazoa</taxon>
        <taxon>Cnidaria</taxon>
        <taxon>Myxozoa</taxon>
        <taxon>Myxosporea</taxon>
        <taxon>Bivalvulida</taxon>
        <taxon>Platysporina</taxon>
        <taxon>Myxobolidae</taxon>
        <taxon>Thelohanellus</taxon>
    </lineage>
</organism>
<proteinExistence type="predicted"/>
<name>A0A0C2IVH1_THEKT</name>
<evidence type="ECO:0000313" key="1">
    <source>
        <dbReference type="EMBL" id="KII69374.1"/>
    </source>
</evidence>
<reference evidence="1 2" key="1">
    <citation type="journal article" date="2014" name="Genome Biol. Evol.">
        <title>The genome of the myxosporean Thelohanellus kitauei shows adaptations to nutrient acquisition within its fish host.</title>
        <authorList>
            <person name="Yang Y."/>
            <person name="Xiong J."/>
            <person name="Zhou Z."/>
            <person name="Huo F."/>
            <person name="Miao W."/>
            <person name="Ran C."/>
            <person name="Liu Y."/>
            <person name="Zhang J."/>
            <person name="Feng J."/>
            <person name="Wang M."/>
            <person name="Wang M."/>
            <person name="Wang L."/>
            <person name="Yao B."/>
        </authorList>
    </citation>
    <scope>NUCLEOTIDE SEQUENCE [LARGE SCALE GENOMIC DNA]</scope>
    <source>
        <strain evidence="1">Wuqing</strain>
    </source>
</reference>
<dbReference type="AlphaFoldDB" id="A0A0C2IVH1"/>
<comment type="caution">
    <text evidence="1">The sequence shown here is derived from an EMBL/GenBank/DDBJ whole genome shotgun (WGS) entry which is preliminary data.</text>
</comment>
<sequence length="136" mass="15534">MVATPNIGGASGSPTACTFDHFCTILSVDNLGMLRLNNRRTYKIQTLLKPPRCVLRLVLKMLLAQNTVEICHKCQRNQYKKWTHSHQLETDLMVREFHGPCTKDFGLNFLGPETFIHRPLARSMKLSWADGLPLIR</sequence>
<keyword evidence="2" id="KW-1185">Reference proteome</keyword>
<dbReference type="EMBL" id="JWZT01002439">
    <property type="protein sequence ID" value="KII69374.1"/>
    <property type="molecule type" value="Genomic_DNA"/>
</dbReference>